<protein>
    <recommendedName>
        <fullName evidence="1">DUF7345 domain-containing protein</fullName>
    </recommendedName>
</protein>
<dbReference type="Pfam" id="PF24036">
    <property type="entry name" value="DUF7345"/>
    <property type="match status" value="1"/>
</dbReference>
<dbReference type="AlphaFoldDB" id="A0A285P1S7"/>
<feature type="domain" description="DUF7345" evidence="1">
    <location>
        <begin position="41"/>
        <end position="149"/>
    </location>
</feature>
<accession>A0A285P1S7</accession>
<dbReference type="Proteomes" id="UP000219453">
    <property type="component" value="Unassembled WGS sequence"/>
</dbReference>
<dbReference type="OrthoDB" id="240095at2157"/>
<name>A0A285P1S7_NATPI</name>
<reference evidence="2 3" key="1">
    <citation type="submission" date="2017-09" db="EMBL/GenBank/DDBJ databases">
        <authorList>
            <person name="Ehlers B."/>
            <person name="Leendertz F.H."/>
        </authorList>
    </citation>
    <scope>NUCLEOTIDE SEQUENCE [LARGE SCALE GENOMIC DNA]</scope>
    <source>
        <strain evidence="2 3">DSM 27208</strain>
    </source>
</reference>
<dbReference type="InterPro" id="IPR055769">
    <property type="entry name" value="DUF7345"/>
</dbReference>
<evidence type="ECO:0000313" key="3">
    <source>
        <dbReference type="Proteomes" id="UP000219453"/>
    </source>
</evidence>
<keyword evidence="3" id="KW-1185">Reference proteome</keyword>
<evidence type="ECO:0000313" key="2">
    <source>
        <dbReference type="EMBL" id="SNZ15670.1"/>
    </source>
</evidence>
<sequence>MTSTTHRAVAIALVAALTVGAVAPAASAQEQSGAAEPSMVVEVQDDGDAVVTLVSTYNLTEQAEQDAFESLQNDQSARENATRRYATRLDAVAENANGEVDREMEVPVEGASIDLERTGDVGVVRLSATWTNLAAVEDGKLVVSEPFASGYDTDRPFVLVAPGGYELSNATPAPDSQDGASATWDAGTSLDGFEATMSATDGGIADSLPGFGVGAAALGAAGAAAIGLRRRRG</sequence>
<organism evidence="2 3">
    <name type="scientific">Natronoarchaeum philippinense</name>
    <dbReference type="NCBI Taxonomy" id="558529"/>
    <lineage>
        <taxon>Archaea</taxon>
        <taxon>Methanobacteriati</taxon>
        <taxon>Methanobacteriota</taxon>
        <taxon>Stenosarchaea group</taxon>
        <taxon>Halobacteria</taxon>
        <taxon>Halobacteriales</taxon>
        <taxon>Natronoarchaeaceae</taxon>
    </lineage>
</organism>
<dbReference type="EMBL" id="OBEJ01000003">
    <property type="protein sequence ID" value="SNZ15670.1"/>
    <property type="molecule type" value="Genomic_DNA"/>
</dbReference>
<gene>
    <name evidence="2" type="ORF">SAMN06269185_2554</name>
</gene>
<dbReference type="RefSeq" id="WP_218839191.1">
    <property type="nucleotide sequence ID" value="NZ_OBEJ01000003.1"/>
</dbReference>
<proteinExistence type="predicted"/>
<evidence type="ECO:0000259" key="1">
    <source>
        <dbReference type="Pfam" id="PF24036"/>
    </source>
</evidence>